<feature type="compositionally biased region" description="Basic and acidic residues" evidence="1">
    <location>
        <begin position="48"/>
        <end position="66"/>
    </location>
</feature>
<proteinExistence type="predicted"/>
<evidence type="ECO:0000313" key="3">
    <source>
        <dbReference type="Proteomes" id="UP000001977"/>
    </source>
</evidence>
<protein>
    <submittedName>
        <fullName evidence="2">Phage protein</fullName>
    </submittedName>
</protein>
<dbReference type="KEGG" id="bav:BAV0427"/>
<keyword evidence="3" id="KW-1185">Reference proteome</keyword>
<accession>Q2KZ38</accession>
<dbReference type="STRING" id="360910.BAV0427"/>
<sequence length="66" mass="7103">MKVTALKPGYFGKLREPGDEFDVPDGAKASWFAPASAAQYAPRINRAPKPDRNPRGSDEKSGGDLV</sequence>
<dbReference type="AlphaFoldDB" id="Q2KZ38"/>
<organism evidence="2 3">
    <name type="scientific">Bordetella avium (strain 197N)</name>
    <dbReference type="NCBI Taxonomy" id="360910"/>
    <lineage>
        <taxon>Bacteria</taxon>
        <taxon>Pseudomonadati</taxon>
        <taxon>Pseudomonadota</taxon>
        <taxon>Betaproteobacteria</taxon>
        <taxon>Burkholderiales</taxon>
        <taxon>Alcaligenaceae</taxon>
        <taxon>Bordetella</taxon>
    </lineage>
</organism>
<dbReference type="Proteomes" id="UP000001977">
    <property type="component" value="Chromosome"/>
</dbReference>
<name>Q2KZ38_BORA1</name>
<dbReference type="RefSeq" id="WP_012416121.1">
    <property type="nucleotide sequence ID" value="NC_010645.1"/>
</dbReference>
<evidence type="ECO:0000256" key="1">
    <source>
        <dbReference type="SAM" id="MobiDB-lite"/>
    </source>
</evidence>
<dbReference type="HOGENOM" id="CLU_2822538_0_0_4"/>
<feature type="region of interest" description="Disordered" evidence="1">
    <location>
        <begin position="39"/>
        <end position="66"/>
    </location>
</feature>
<gene>
    <name evidence="2" type="ordered locus">BAV0427</name>
</gene>
<dbReference type="EMBL" id="AM167904">
    <property type="protein sequence ID" value="CAJ48029.1"/>
    <property type="molecule type" value="Genomic_DNA"/>
</dbReference>
<evidence type="ECO:0000313" key="2">
    <source>
        <dbReference type="EMBL" id="CAJ48029.1"/>
    </source>
</evidence>
<reference evidence="2 3" key="1">
    <citation type="journal article" date="2006" name="J. Bacteriol.">
        <title>Comparison of the genome sequence of the poultry pathogen Bordetella avium with those of B. bronchiseptica, B. pertussis, and B. parapertussis reveals extensive diversity in surface structures associated with host interaction.</title>
        <authorList>
            <person name="Sebaihia M."/>
            <person name="Preston A."/>
            <person name="Maskell D.J."/>
            <person name="Kuzmiak H."/>
            <person name="Connell T.D."/>
            <person name="King N.D."/>
            <person name="Orndorff P.E."/>
            <person name="Miyamoto D.M."/>
            <person name="Thomson N.R."/>
            <person name="Harris D."/>
            <person name="Goble A."/>
            <person name="Lord A."/>
            <person name="Murphy L."/>
            <person name="Quail M.A."/>
            <person name="Rutter S."/>
            <person name="Squares R."/>
            <person name="Squares S."/>
            <person name="Woodward J."/>
            <person name="Parkhill J."/>
            <person name="Temple L.M."/>
        </authorList>
    </citation>
    <scope>NUCLEOTIDE SEQUENCE [LARGE SCALE GENOMIC DNA]</scope>
    <source>
        <strain evidence="2 3">197N</strain>
    </source>
</reference>